<comment type="caution">
    <text evidence="2">The sequence shown here is derived from an EMBL/GenBank/DDBJ whole genome shotgun (WGS) entry which is preliminary data.</text>
</comment>
<accession>A0A0F9IG08</accession>
<proteinExistence type="predicted"/>
<evidence type="ECO:0000313" key="2">
    <source>
        <dbReference type="EMBL" id="KKM18699.1"/>
    </source>
</evidence>
<dbReference type="EMBL" id="LAZR01014165">
    <property type="protein sequence ID" value="KKM18699.1"/>
    <property type="molecule type" value="Genomic_DNA"/>
</dbReference>
<feature type="compositionally biased region" description="Basic and acidic residues" evidence="1">
    <location>
        <begin position="33"/>
        <end position="43"/>
    </location>
</feature>
<feature type="region of interest" description="Disordered" evidence="1">
    <location>
        <begin position="22"/>
        <end position="43"/>
    </location>
</feature>
<dbReference type="AlphaFoldDB" id="A0A0F9IG08"/>
<name>A0A0F9IG08_9ZZZZ</name>
<sequence>MADLIAKFRVFEAKVKPLADAIRASEPGEQDEEGRPLPETDDEAIHRSIINHLQAIEQRYRRRQLNAAVDETLVVREP</sequence>
<gene>
    <name evidence="2" type="ORF">LCGC14_1663050</name>
</gene>
<reference evidence="2" key="1">
    <citation type="journal article" date="2015" name="Nature">
        <title>Complex archaea that bridge the gap between prokaryotes and eukaryotes.</title>
        <authorList>
            <person name="Spang A."/>
            <person name="Saw J.H."/>
            <person name="Jorgensen S.L."/>
            <person name="Zaremba-Niedzwiedzka K."/>
            <person name="Martijn J."/>
            <person name="Lind A.E."/>
            <person name="van Eijk R."/>
            <person name="Schleper C."/>
            <person name="Guy L."/>
            <person name="Ettema T.J."/>
        </authorList>
    </citation>
    <scope>NUCLEOTIDE SEQUENCE</scope>
</reference>
<evidence type="ECO:0000256" key="1">
    <source>
        <dbReference type="SAM" id="MobiDB-lite"/>
    </source>
</evidence>
<protein>
    <submittedName>
        <fullName evidence="2">Uncharacterized protein</fullName>
    </submittedName>
</protein>
<organism evidence="2">
    <name type="scientific">marine sediment metagenome</name>
    <dbReference type="NCBI Taxonomy" id="412755"/>
    <lineage>
        <taxon>unclassified sequences</taxon>
        <taxon>metagenomes</taxon>
        <taxon>ecological metagenomes</taxon>
    </lineage>
</organism>